<keyword evidence="7" id="KW-1185">Reference proteome</keyword>
<dbReference type="PROSITE" id="PS51078">
    <property type="entry name" value="ICLR_ED"/>
    <property type="match status" value="1"/>
</dbReference>
<keyword evidence="2" id="KW-0238">DNA-binding</keyword>
<dbReference type="PANTHER" id="PTHR30136">
    <property type="entry name" value="HELIX-TURN-HELIX TRANSCRIPTIONAL REGULATOR, ICLR FAMILY"/>
    <property type="match status" value="1"/>
</dbReference>
<evidence type="ECO:0000256" key="3">
    <source>
        <dbReference type="ARBA" id="ARBA00023163"/>
    </source>
</evidence>
<comment type="caution">
    <text evidence="6">The sequence shown here is derived from an EMBL/GenBank/DDBJ whole genome shotgun (WGS) entry which is preliminary data.</text>
</comment>
<evidence type="ECO:0000256" key="1">
    <source>
        <dbReference type="ARBA" id="ARBA00023015"/>
    </source>
</evidence>
<organism evidence="6 7">
    <name type="scientific">Prauserella shujinwangii</name>
    <dbReference type="NCBI Taxonomy" id="1453103"/>
    <lineage>
        <taxon>Bacteria</taxon>
        <taxon>Bacillati</taxon>
        <taxon>Actinomycetota</taxon>
        <taxon>Actinomycetes</taxon>
        <taxon>Pseudonocardiales</taxon>
        <taxon>Pseudonocardiaceae</taxon>
        <taxon>Prauserella</taxon>
    </lineage>
</organism>
<accession>A0A2T0M0J8</accession>
<dbReference type="PANTHER" id="PTHR30136:SF24">
    <property type="entry name" value="HTH-TYPE TRANSCRIPTIONAL REPRESSOR ALLR"/>
    <property type="match status" value="1"/>
</dbReference>
<dbReference type="GO" id="GO:0003700">
    <property type="term" value="F:DNA-binding transcription factor activity"/>
    <property type="evidence" value="ECO:0007669"/>
    <property type="project" value="TreeGrafter"/>
</dbReference>
<dbReference type="GO" id="GO:0045892">
    <property type="term" value="P:negative regulation of DNA-templated transcription"/>
    <property type="evidence" value="ECO:0007669"/>
    <property type="project" value="TreeGrafter"/>
</dbReference>
<dbReference type="InterPro" id="IPR036390">
    <property type="entry name" value="WH_DNA-bd_sf"/>
</dbReference>
<sequence>MRIMLRVFDVEGQAWSGNPPPGWTTLTLVNPARLDRAFAVLGYLANHHDGRSVKHLSDDLGLPMSSTHDLLQALLELGAVRLVGQRSYALGPRSIGLALSIVDSVKLRQVARPYLIELCEEVNENTYLAVRSGDEVVYADRYEASQLLSVVIQLGGGRPLHASAVGKLIAAFDPELQSATLTAPRLEPLTPYTLTNREFLREEYVAIQSRAYSVSDGESVEGIIGLATPIMDANGAVVAAVHISAPRGRLSPDRCPVVLTQMLRTGARISRQLGAPAEAMPQPDLDEVIALEEKRRKEKSVH</sequence>
<dbReference type="Proteomes" id="UP000238362">
    <property type="component" value="Unassembled WGS sequence"/>
</dbReference>
<evidence type="ECO:0000259" key="4">
    <source>
        <dbReference type="PROSITE" id="PS51077"/>
    </source>
</evidence>
<dbReference type="InterPro" id="IPR005471">
    <property type="entry name" value="Tscrpt_reg_IclR_N"/>
</dbReference>
<name>A0A2T0M0J8_9PSEU</name>
<proteinExistence type="predicted"/>
<dbReference type="SUPFAM" id="SSF46785">
    <property type="entry name" value="Winged helix' DNA-binding domain"/>
    <property type="match status" value="1"/>
</dbReference>
<dbReference type="AlphaFoldDB" id="A0A2T0M0J8"/>
<dbReference type="SUPFAM" id="SSF55781">
    <property type="entry name" value="GAF domain-like"/>
    <property type="match status" value="1"/>
</dbReference>
<dbReference type="InterPro" id="IPR014757">
    <property type="entry name" value="Tscrpt_reg_IclR_C"/>
</dbReference>
<feature type="domain" description="IclR-ED" evidence="5">
    <location>
        <begin position="93"/>
        <end position="275"/>
    </location>
</feature>
<evidence type="ECO:0000313" key="6">
    <source>
        <dbReference type="EMBL" id="PRX50133.1"/>
    </source>
</evidence>
<dbReference type="EMBL" id="PVNH01000002">
    <property type="protein sequence ID" value="PRX50133.1"/>
    <property type="molecule type" value="Genomic_DNA"/>
</dbReference>
<dbReference type="InterPro" id="IPR050707">
    <property type="entry name" value="HTH_MetabolicPath_Reg"/>
</dbReference>
<keyword evidence="3" id="KW-0804">Transcription</keyword>
<dbReference type="InterPro" id="IPR036388">
    <property type="entry name" value="WH-like_DNA-bd_sf"/>
</dbReference>
<dbReference type="GO" id="GO:0003677">
    <property type="term" value="F:DNA binding"/>
    <property type="evidence" value="ECO:0007669"/>
    <property type="project" value="UniProtKB-KW"/>
</dbReference>
<dbReference type="OrthoDB" id="60629at2"/>
<dbReference type="SMART" id="SM00346">
    <property type="entry name" value="HTH_ICLR"/>
    <property type="match status" value="1"/>
</dbReference>
<feature type="domain" description="HTH iclR-type" evidence="4">
    <location>
        <begin position="31"/>
        <end position="92"/>
    </location>
</feature>
<evidence type="ECO:0000313" key="7">
    <source>
        <dbReference type="Proteomes" id="UP000238362"/>
    </source>
</evidence>
<evidence type="ECO:0000259" key="5">
    <source>
        <dbReference type="PROSITE" id="PS51078"/>
    </source>
</evidence>
<evidence type="ECO:0000256" key="2">
    <source>
        <dbReference type="ARBA" id="ARBA00023125"/>
    </source>
</evidence>
<reference evidence="6 7" key="1">
    <citation type="submission" date="2018-03" db="EMBL/GenBank/DDBJ databases">
        <title>Genomic Encyclopedia of Type Strains, Phase III (KMG-III): the genomes of soil and plant-associated and newly described type strains.</title>
        <authorList>
            <person name="Whitman W."/>
        </authorList>
    </citation>
    <scope>NUCLEOTIDE SEQUENCE [LARGE SCALE GENOMIC DNA]</scope>
    <source>
        <strain evidence="6 7">CGMCC 4.7125</strain>
    </source>
</reference>
<dbReference type="InterPro" id="IPR029016">
    <property type="entry name" value="GAF-like_dom_sf"/>
</dbReference>
<keyword evidence="1" id="KW-0805">Transcription regulation</keyword>
<gene>
    <name evidence="6" type="ORF">B0I33_102251</name>
</gene>
<dbReference type="Gene3D" id="3.30.450.40">
    <property type="match status" value="1"/>
</dbReference>
<dbReference type="PROSITE" id="PS51077">
    <property type="entry name" value="HTH_ICLR"/>
    <property type="match status" value="1"/>
</dbReference>
<dbReference type="Pfam" id="PF09339">
    <property type="entry name" value="HTH_IclR"/>
    <property type="match status" value="1"/>
</dbReference>
<protein>
    <submittedName>
        <fullName evidence="6">IclR family transcriptional regulator</fullName>
    </submittedName>
</protein>
<dbReference type="Gene3D" id="1.10.10.10">
    <property type="entry name" value="Winged helix-like DNA-binding domain superfamily/Winged helix DNA-binding domain"/>
    <property type="match status" value="1"/>
</dbReference>
<dbReference type="Pfam" id="PF01614">
    <property type="entry name" value="IclR_C"/>
    <property type="match status" value="1"/>
</dbReference>